<dbReference type="PROSITE" id="PS51257">
    <property type="entry name" value="PROKAR_LIPOPROTEIN"/>
    <property type="match status" value="1"/>
</dbReference>
<evidence type="ECO:0000313" key="3">
    <source>
        <dbReference type="Proteomes" id="UP001596116"/>
    </source>
</evidence>
<dbReference type="Proteomes" id="UP001596116">
    <property type="component" value="Unassembled WGS sequence"/>
</dbReference>
<accession>A0ABW1KZH8</accession>
<protein>
    <submittedName>
        <fullName evidence="2">DUF6491 family protein</fullName>
    </submittedName>
</protein>
<keyword evidence="1" id="KW-0732">Signal</keyword>
<dbReference type="InterPro" id="IPR045500">
    <property type="entry name" value="DUF6491"/>
</dbReference>
<dbReference type="Pfam" id="PF20101">
    <property type="entry name" value="DUF6491"/>
    <property type="match status" value="1"/>
</dbReference>
<evidence type="ECO:0000313" key="2">
    <source>
        <dbReference type="EMBL" id="MFC6036536.1"/>
    </source>
</evidence>
<proteinExistence type="predicted"/>
<feature type="chain" id="PRO_5046872018" evidence="1">
    <location>
        <begin position="22"/>
        <end position="139"/>
    </location>
</feature>
<dbReference type="EMBL" id="JBHPON010000002">
    <property type="protein sequence ID" value="MFC6036536.1"/>
    <property type="molecule type" value="Genomic_DNA"/>
</dbReference>
<evidence type="ECO:0000256" key="1">
    <source>
        <dbReference type="SAM" id="SignalP"/>
    </source>
</evidence>
<gene>
    <name evidence="2" type="ORF">ACFMB1_13345</name>
</gene>
<comment type="caution">
    <text evidence="2">The sequence shown here is derived from an EMBL/GenBank/DDBJ whole genome shotgun (WGS) entry which is preliminary data.</text>
</comment>
<feature type="signal peptide" evidence="1">
    <location>
        <begin position="1"/>
        <end position="21"/>
    </location>
</feature>
<name>A0ABW1KZH8_9PROT</name>
<dbReference type="RefSeq" id="WP_379882224.1">
    <property type="nucleotide sequence ID" value="NZ_JBHPON010000002.1"/>
</dbReference>
<reference evidence="2 3" key="1">
    <citation type="submission" date="2024-09" db="EMBL/GenBank/DDBJ databases">
        <authorList>
            <person name="Zhang Z.-H."/>
        </authorList>
    </citation>
    <scope>NUCLEOTIDE SEQUENCE [LARGE SCALE GENOMIC DNA]</scope>
    <source>
        <strain evidence="2 3">HHTR114</strain>
    </source>
</reference>
<keyword evidence="3" id="KW-1185">Reference proteome</keyword>
<organism evidence="2 3">
    <name type="scientific">Hyphococcus aureus</name>
    <dbReference type="NCBI Taxonomy" id="2666033"/>
    <lineage>
        <taxon>Bacteria</taxon>
        <taxon>Pseudomonadati</taxon>
        <taxon>Pseudomonadota</taxon>
        <taxon>Alphaproteobacteria</taxon>
        <taxon>Parvularculales</taxon>
        <taxon>Parvularculaceae</taxon>
        <taxon>Hyphococcus</taxon>
    </lineage>
</organism>
<sequence>MMIKTKAALAAVIALTGAACATAGANDEISEKVAARLAEFEPTGKTTACLSTTRIQSIDALDDKRFLVRASGGDYYLNEVSGRCSGASRSGNRIQYTISTGQLCRNQIIEVVDNTSGFTAGSCGLGSFQELVKKPAEDK</sequence>